<evidence type="ECO:0000256" key="12">
    <source>
        <dbReference type="ARBA" id="ARBA00048679"/>
    </source>
</evidence>
<keyword evidence="4 13" id="KW-0808">Transferase</keyword>
<dbReference type="InterPro" id="IPR000719">
    <property type="entry name" value="Prot_kinase_dom"/>
</dbReference>
<evidence type="ECO:0000256" key="7">
    <source>
        <dbReference type="ARBA" id="ARBA00022777"/>
    </source>
</evidence>
<keyword evidence="14" id="KW-0812">Transmembrane</keyword>
<dbReference type="EMBL" id="QPKB01000002">
    <property type="protein sequence ID" value="RWR77128.1"/>
    <property type="molecule type" value="Genomic_DNA"/>
</dbReference>
<evidence type="ECO:0000256" key="10">
    <source>
        <dbReference type="ARBA" id="ARBA00023180"/>
    </source>
</evidence>
<evidence type="ECO:0000256" key="2">
    <source>
        <dbReference type="ARBA" id="ARBA00022475"/>
    </source>
</evidence>
<organism evidence="19 20">
    <name type="scientific">Cinnamomum micranthum f. kanehirae</name>
    <dbReference type="NCBI Taxonomy" id="337451"/>
    <lineage>
        <taxon>Eukaryota</taxon>
        <taxon>Viridiplantae</taxon>
        <taxon>Streptophyta</taxon>
        <taxon>Embryophyta</taxon>
        <taxon>Tracheophyta</taxon>
        <taxon>Spermatophyta</taxon>
        <taxon>Magnoliopsida</taxon>
        <taxon>Magnoliidae</taxon>
        <taxon>Laurales</taxon>
        <taxon>Lauraceae</taxon>
        <taxon>Cinnamomum</taxon>
    </lineage>
</organism>
<comment type="caution">
    <text evidence="19">The sequence shown here is derived from an EMBL/GenBank/DDBJ whole genome shotgun (WGS) entry which is preliminary data.</text>
</comment>
<proteinExistence type="inferred from homology"/>
<feature type="domain" description="Apple" evidence="18">
    <location>
        <begin position="338"/>
        <end position="420"/>
    </location>
</feature>
<evidence type="ECO:0000259" key="16">
    <source>
        <dbReference type="PROSITE" id="PS50011"/>
    </source>
</evidence>
<dbReference type="InterPro" id="IPR000858">
    <property type="entry name" value="S_locus_glycoprot_dom"/>
</dbReference>
<dbReference type="PROSITE" id="PS50011">
    <property type="entry name" value="PROTEIN_KINASE_DOM"/>
    <property type="match status" value="1"/>
</dbReference>
<feature type="transmembrane region" description="Helical" evidence="14">
    <location>
        <begin position="441"/>
        <end position="463"/>
    </location>
</feature>
<dbReference type="GO" id="GO:0004674">
    <property type="term" value="F:protein serine/threonine kinase activity"/>
    <property type="evidence" value="ECO:0007669"/>
    <property type="project" value="UniProtKB-KW"/>
</dbReference>
<evidence type="ECO:0000256" key="15">
    <source>
        <dbReference type="SAM" id="SignalP"/>
    </source>
</evidence>
<keyword evidence="14" id="KW-1133">Transmembrane helix</keyword>
<comment type="similarity">
    <text evidence="13">Belongs to the protein kinase superfamily. Ser/Thr protein kinase family.</text>
</comment>
<dbReference type="Pfam" id="PF08276">
    <property type="entry name" value="PAN_2"/>
    <property type="match status" value="1"/>
</dbReference>
<keyword evidence="10" id="KW-0325">Glycoprotein</keyword>
<dbReference type="Pfam" id="PF01453">
    <property type="entry name" value="B_lectin"/>
    <property type="match status" value="1"/>
</dbReference>
<keyword evidence="2" id="KW-1003">Cell membrane</keyword>
<dbReference type="InterPro" id="IPR003609">
    <property type="entry name" value="Pan_app"/>
</dbReference>
<dbReference type="CDD" id="cd00028">
    <property type="entry name" value="B_lectin"/>
    <property type="match status" value="1"/>
</dbReference>
<dbReference type="InterPro" id="IPR011009">
    <property type="entry name" value="Kinase-like_dom_sf"/>
</dbReference>
<dbReference type="PANTHER" id="PTHR27002:SF932">
    <property type="entry name" value="RECEPTOR-LIKE SERINE_THREONINE-PROTEIN KINASE"/>
    <property type="match status" value="1"/>
</dbReference>
<evidence type="ECO:0000256" key="8">
    <source>
        <dbReference type="ARBA" id="ARBA00022840"/>
    </source>
</evidence>
<dbReference type="PROSITE" id="PS50927">
    <property type="entry name" value="BULB_LECTIN"/>
    <property type="match status" value="1"/>
</dbReference>
<sequence>MFQPLQPPWLVALIFFPVLCNSTDTIAPDQTIRDGETLISAGEIFALGFFSPGKSKNRYVGIWYNTIPGTTVVWTANIESPLGNSSGVLTIKGGNLVILDGGHNNNNNITLWSTNVSTISNYSSATLTDSGNMVLADAHKRILWESFDHPTNTLVPGMKFGLNRRTGLNWNLTSWKSVDDPAPGDFSVGLDPQGVPQYYLRKGSDPIWRSGPWNGQRLSGIPIMNRDSVVSWRYVANDDEIYLMSSGNDTSITSRFVLEDSGLFRRLMWNDKNHGWNPMGVVSQDRCDRYANCGAYGSCDPNRVDECECLRGFEPKTPSDWELRVWLGGCVRRTSLDCEGKGDGFLRSEHVKVPDTSRSWVVPGLSLEACKEECLKKCSCTAYASADITEGGRGCLMWDGDLVDLRVYSSGGQDIYTRVAASELDGSTIGHSGGLQGKKKLLVTILTIIPGSLLFVLYGYCWWRKAKGFDMNGRRDVELNDNDIEENVKSSELSLFNISVIATATNNFSESNMLGKGGFGPVYKGQLLNGQMIAVKRLSKNSAQGIQEFKNEVTLIAKLQHRNLVTLLGYCISGQEMILIYEYMRNKSLDSLIFDQTRSAMLDWRRRFNIIVGIARGILYLHEDSRFRIIHRDLTVSNILLDDEMNPKISDFGMARIFGQNQAQGNTNTIVGTYGYMSPEYAMNGHFSVKSDAFSFGVILLEIISGKKNNHYNDCRSMNLIGHVWEMWKEGRVMELVDSSMDIVSYESEVLRCIQVGLLCVQDKAKDRPNMSSVVFMLSNETTTMLSPKQPAFCYGKGNWSDYLQLPTNGMVGCSTNEVTMTKMEAR</sequence>
<reference evidence="19 20" key="1">
    <citation type="journal article" date="2019" name="Nat. Plants">
        <title>Stout camphor tree genome fills gaps in understanding of flowering plant genome evolution.</title>
        <authorList>
            <person name="Chaw S.M."/>
            <person name="Liu Y.C."/>
            <person name="Wu Y.W."/>
            <person name="Wang H.Y."/>
            <person name="Lin C.I."/>
            <person name="Wu C.S."/>
            <person name="Ke H.M."/>
            <person name="Chang L.Y."/>
            <person name="Hsu C.Y."/>
            <person name="Yang H.T."/>
            <person name="Sudianto E."/>
            <person name="Hsu M.H."/>
            <person name="Wu K.P."/>
            <person name="Wang L.N."/>
            <person name="Leebens-Mack J.H."/>
            <person name="Tsai I.J."/>
        </authorList>
    </citation>
    <scope>NUCLEOTIDE SEQUENCE [LARGE SCALE GENOMIC DNA]</scope>
    <source>
        <strain evidence="20">cv. Chaw 1501</strain>
        <tissue evidence="19">Young leaves</tissue>
    </source>
</reference>
<gene>
    <name evidence="19" type="ORF">CKAN_00560200</name>
</gene>
<feature type="domain" description="Protein kinase" evidence="16">
    <location>
        <begin position="508"/>
        <end position="793"/>
    </location>
</feature>
<comment type="subcellular location">
    <subcellularLocation>
        <location evidence="1">Cell membrane</location>
        <topology evidence="1">Single-pass type I membrane protein</topology>
    </subcellularLocation>
</comment>
<dbReference type="InterPro" id="IPR001480">
    <property type="entry name" value="Bulb-type_lectin_dom"/>
</dbReference>
<comment type="catalytic activity">
    <reaction evidence="12 13">
        <text>L-seryl-[protein] + ATP = O-phospho-L-seryl-[protein] + ADP + H(+)</text>
        <dbReference type="Rhea" id="RHEA:17989"/>
        <dbReference type="Rhea" id="RHEA-COMP:9863"/>
        <dbReference type="Rhea" id="RHEA-COMP:11604"/>
        <dbReference type="ChEBI" id="CHEBI:15378"/>
        <dbReference type="ChEBI" id="CHEBI:29999"/>
        <dbReference type="ChEBI" id="CHEBI:30616"/>
        <dbReference type="ChEBI" id="CHEBI:83421"/>
        <dbReference type="ChEBI" id="CHEBI:456216"/>
        <dbReference type="EC" id="2.7.11.1"/>
    </reaction>
</comment>
<dbReference type="EC" id="2.7.11.1" evidence="13"/>
<keyword evidence="8 13" id="KW-0067">ATP-binding</keyword>
<dbReference type="Gene3D" id="3.30.200.20">
    <property type="entry name" value="Phosphorylase Kinase, domain 1"/>
    <property type="match status" value="1"/>
</dbReference>
<dbReference type="Gene3D" id="2.90.10.10">
    <property type="entry name" value="Bulb-type lectin domain"/>
    <property type="match status" value="1"/>
</dbReference>
<accession>A0A3S3MY34</accession>
<evidence type="ECO:0000256" key="3">
    <source>
        <dbReference type="ARBA" id="ARBA00022527"/>
    </source>
</evidence>
<keyword evidence="20" id="KW-1185">Reference proteome</keyword>
<dbReference type="SMART" id="SM00108">
    <property type="entry name" value="B_lectin"/>
    <property type="match status" value="1"/>
</dbReference>
<dbReference type="GO" id="GO:0030246">
    <property type="term" value="F:carbohydrate binding"/>
    <property type="evidence" value="ECO:0007669"/>
    <property type="project" value="UniProtKB-KW"/>
</dbReference>
<dbReference type="Proteomes" id="UP000283530">
    <property type="component" value="Unassembled WGS sequence"/>
</dbReference>
<dbReference type="GO" id="GO:0005886">
    <property type="term" value="C:plasma membrane"/>
    <property type="evidence" value="ECO:0007669"/>
    <property type="project" value="UniProtKB-SubCell"/>
</dbReference>
<dbReference type="FunFam" id="1.10.510.10:FF:000060">
    <property type="entry name" value="G-type lectin S-receptor-like serine/threonine-protein kinase"/>
    <property type="match status" value="1"/>
</dbReference>
<dbReference type="PIRSF" id="PIRSF000641">
    <property type="entry name" value="SRK"/>
    <property type="match status" value="1"/>
</dbReference>
<comment type="catalytic activity">
    <reaction evidence="11 13">
        <text>L-threonyl-[protein] + ATP = O-phospho-L-threonyl-[protein] + ADP + H(+)</text>
        <dbReference type="Rhea" id="RHEA:46608"/>
        <dbReference type="Rhea" id="RHEA-COMP:11060"/>
        <dbReference type="Rhea" id="RHEA-COMP:11605"/>
        <dbReference type="ChEBI" id="CHEBI:15378"/>
        <dbReference type="ChEBI" id="CHEBI:30013"/>
        <dbReference type="ChEBI" id="CHEBI:30616"/>
        <dbReference type="ChEBI" id="CHEBI:61977"/>
        <dbReference type="ChEBI" id="CHEBI:456216"/>
        <dbReference type="EC" id="2.7.11.1"/>
    </reaction>
</comment>
<keyword evidence="19" id="KW-0675">Receptor</keyword>
<feature type="chain" id="PRO_5018572253" description="Receptor-like serine/threonine-protein kinase" evidence="15">
    <location>
        <begin position="23"/>
        <end position="827"/>
    </location>
</feature>
<keyword evidence="9" id="KW-1015">Disulfide bond</keyword>
<evidence type="ECO:0000259" key="18">
    <source>
        <dbReference type="PROSITE" id="PS50948"/>
    </source>
</evidence>
<keyword evidence="5 15" id="KW-0732">Signal</keyword>
<name>A0A3S3MY34_9MAGN</name>
<dbReference type="CDD" id="cd01098">
    <property type="entry name" value="PAN_AP_plant"/>
    <property type="match status" value="1"/>
</dbReference>
<evidence type="ECO:0000256" key="6">
    <source>
        <dbReference type="ARBA" id="ARBA00022741"/>
    </source>
</evidence>
<dbReference type="GO" id="GO:0005524">
    <property type="term" value="F:ATP binding"/>
    <property type="evidence" value="ECO:0007669"/>
    <property type="project" value="UniProtKB-KW"/>
</dbReference>
<evidence type="ECO:0000256" key="14">
    <source>
        <dbReference type="SAM" id="Phobius"/>
    </source>
</evidence>
<evidence type="ECO:0000256" key="11">
    <source>
        <dbReference type="ARBA" id="ARBA00047899"/>
    </source>
</evidence>
<dbReference type="Pfam" id="PF07714">
    <property type="entry name" value="PK_Tyr_Ser-Thr"/>
    <property type="match status" value="1"/>
</dbReference>
<feature type="signal peptide" evidence="15">
    <location>
        <begin position="1"/>
        <end position="22"/>
    </location>
</feature>
<keyword evidence="6 13" id="KW-0547">Nucleotide-binding</keyword>
<keyword evidence="7 13" id="KW-0418">Kinase</keyword>
<dbReference type="AlphaFoldDB" id="A0A3S3MY34"/>
<evidence type="ECO:0000259" key="17">
    <source>
        <dbReference type="PROSITE" id="PS50927"/>
    </source>
</evidence>
<protein>
    <recommendedName>
        <fullName evidence="13">Receptor-like serine/threonine-protein kinase</fullName>
        <ecNumber evidence="13">2.7.11.1</ecNumber>
    </recommendedName>
</protein>
<dbReference type="GO" id="GO:0106310">
    <property type="term" value="F:protein serine kinase activity"/>
    <property type="evidence" value="ECO:0007669"/>
    <property type="project" value="RHEA"/>
</dbReference>
<keyword evidence="3 13" id="KW-0723">Serine/threonine-protein kinase</keyword>
<dbReference type="SUPFAM" id="SSF56112">
    <property type="entry name" value="Protein kinase-like (PK-like)"/>
    <property type="match status" value="1"/>
</dbReference>
<dbReference type="SMART" id="SM00473">
    <property type="entry name" value="PAN_AP"/>
    <property type="match status" value="1"/>
</dbReference>
<dbReference type="FunFam" id="3.30.200.20:FF:000195">
    <property type="entry name" value="G-type lectin S-receptor-like serine/threonine-protein kinase"/>
    <property type="match status" value="1"/>
</dbReference>
<dbReference type="STRING" id="337451.A0A3S3MY34"/>
<dbReference type="InterPro" id="IPR008266">
    <property type="entry name" value="Tyr_kinase_AS"/>
</dbReference>
<evidence type="ECO:0000313" key="20">
    <source>
        <dbReference type="Proteomes" id="UP000283530"/>
    </source>
</evidence>
<evidence type="ECO:0000256" key="4">
    <source>
        <dbReference type="ARBA" id="ARBA00022679"/>
    </source>
</evidence>
<dbReference type="PROSITE" id="PS00109">
    <property type="entry name" value="PROTEIN_KINASE_TYR"/>
    <property type="match status" value="1"/>
</dbReference>
<keyword evidence="19" id="KW-0430">Lectin</keyword>
<evidence type="ECO:0000256" key="9">
    <source>
        <dbReference type="ARBA" id="ARBA00023157"/>
    </source>
</evidence>
<dbReference type="FunFam" id="2.90.10.10:FF:000005">
    <property type="entry name" value="G-type lectin S-receptor-like serine/threonine-protein kinase"/>
    <property type="match status" value="1"/>
</dbReference>
<evidence type="ECO:0000256" key="13">
    <source>
        <dbReference type="PIRNR" id="PIRNR000641"/>
    </source>
</evidence>
<dbReference type="PROSITE" id="PS50948">
    <property type="entry name" value="PAN"/>
    <property type="match status" value="1"/>
</dbReference>
<dbReference type="GO" id="GO:0048544">
    <property type="term" value="P:recognition of pollen"/>
    <property type="evidence" value="ECO:0007669"/>
    <property type="project" value="InterPro"/>
</dbReference>
<dbReference type="Pfam" id="PF00954">
    <property type="entry name" value="S_locus_glycop"/>
    <property type="match status" value="1"/>
</dbReference>
<evidence type="ECO:0000313" key="19">
    <source>
        <dbReference type="EMBL" id="RWR77128.1"/>
    </source>
</evidence>
<keyword evidence="14" id="KW-0472">Membrane</keyword>
<dbReference type="PANTHER" id="PTHR27002">
    <property type="entry name" value="RECEPTOR-LIKE SERINE/THREONINE-PROTEIN KINASE SD1-8"/>
    <property type="match status" value="1"/>
</dbReference>
<dbReference type="InterPro" id="IPR024171">
    <property type="entry name" value="SRK-like_kinase"/>
</dbReference>
<evidence type="ECO:0000256" key="5">
    <source>
        <dbReference type="ARBA" id="ARBA00022729"/>
    </source>
</evidence>
<dbReference type="SUPFAM" id="SSF51110">
    <property type="entry name" value="alpha-D-mannose-specific plant lectins"/>
    <property type="match status" value="1"/>
</dbReference>
<evidence type="ECO:0000256" key="1">
    <source>
        <dbReference type="ARBA" id="ARBA00004251"/>
    </source>
</evidence>
<dbReference type="OrthoDB" id="1933550at2759"/>
<dbReference type="InterPro" id="IPR001245">
    <property type="entry name" value="Ser-Thr/Tyr_kinase_cat_dom"/>
</dbReference>
<feature type="domain" description="Bulb-type lectin" evidence="17">
    <location>
        <begin position="23"/>
        <end position="148"/>
    </location>
</feature>
<dbReference type="Gene3D" id="1.10.510.10">
    <property type="entry name" value="Transferase(Phosphotransferase) domain 1"/>
    <property type="match status" value="1"/>
</dbReference>
<dbReference type="InterPro" id="IPR036426">
    <property type="entry name" value="Bulb-type_lectin_dom_sf"/>
</dbReference>
<dbReference type="CDD" id="cd14066">
    <property type="entry name" value="STKc_IRAK"/>
    <property type="match status" value="1"/>
</dbReference>